<organism evidence="3 4">
    <name type="scientific">Faecalibacterium prausnitzii</name>
    <dbReference type="NCBI Taxonomy" id="853"/>
    <lineage>
        <taxon>Bacteria</taxon>
        <taxon>Bacillati</taxon>
        <taxon>Bacillota</taxon>
        <taxon>Clostridia</taxon>
        <taxon>Eubacteriales</taxon>
        <taxon>Oscillospiraceae</taxon>
        <taxon>Faecalibacterium</taxon>
    </lineage>
</organism>
<gene>
    <name evidence="3" type="ORF">KH315_00845</name>
</gene>
<feature type="region of interest" description="Disordered" evidence="1">
    <location>
        <begin position="234"/>
        <end position="262"/>
    </location>
</feature>
<dbReference type="NCBIfam" id="NF040601">
    <property type="entry name" value="TerS_not_xtmA"/>
    <property type="match status" value="1"/>
</dbReference>
<feature type="region of interest" description="Disordered" evidence="1">
    <location>
        <begin position="1"/>
        <end position="22"/>
    </location>
</feature>
<feature type="domain" description="PBSX phage terminase small subunit-like N-terminal" evidence="2">
    <location>
        <begin position="3"/>
        <end position="53"/>
    </location>
</feature>
<comment type="caution">
    <text evidence="3">The sequence shown here is derived from an EMBL/GenBank/DDBJ whole genome shotgun (WGS) entry which is preliminary data.</text>
</comment>
<sequence>MPKRNDKRDTAKAEYVKRRRSGEKINLKEFAATLGVTYGTVRNWKKIDRWEDAIERKRGGQPGNKNSRGKKNAKGNTGGGAPDGNTNAEKDGAYSTIHLDRLTEEERAWLDAIPTGASANNAYELKLLRIQQRHIMEKIAEYEKCNPEELFTATITDMRKPGPDAEGKTADSAVQKMAMVNKDSAFVRVTQLREALNKVSGRIISLTTQIRQQEEFEKRYALELARLDIAKMRATGEVDVDPEGDEEDEEEAPHDKDSGAVS</sequence>
<evidence type="ECO:0000313" key="4">
    <source>
        <dbReference type="Proteomes" id="UP000811365"/>
    </source>
</evidence>
<feature type="compositionally biased region" description="Acidic residues" evidence="1">
    <location>
        <begin position="238"/>
        <end position="252"/>
    </location>
</feature>
<dbReference type="Proteomes" id="UP000811365">
    <property type="component" value="Unassembled WGS sequence"/>
</dbReference>
<evidence type="ECO:0000256" key="1">
    <source>
        <dbReference type="SAM" id="MobiDB-lite"/>
    </source>
</evidence>
<dbReference type="EMBL" id="JAGZYH010000001">
    <property type="protein sequence ID" value="MBS6620713.1"/>
    <property type="molecule type" value="Genomic_DNA"/>
</dbReference>
<dbReference type="AlphaFoldDB" id="A0A9E1DV66"/>
<evidence type="ECO:0000313" key="3">
    <source>
        <dbReference type="EMBL" id="MBS6620713.1"/>
    </source>
</evidence>
<dbReference type="Pfam" id="PF10668">
    <property type="entry name" value="Phage_terminase"/>
    <property type="match status" value="1"/>
</dbReference>
<dbReference type="InterPro" id="IPR018925">
    <property type="entry name" value="XtmA-like_N"/>
</dbReference>
<proteinExistence type="predicted"/>
<reference evidence="3" key="1">
    <citation type="submission" date="2021-02" db="EMBL/GenBank/DDBJ databases">
        <title>Infant gut strain persistence is associated with maternal origin, phylogeny, and functional potential including surface adhesion and iron acquisition.</title>
        <authorList>
            <person name="Lou Y.C."/>
        </authorList>
    </citation>
    <scope>NUCLEOTIDE SEQUENCE</scope>
    <source>
        <strain evidence="3">L2_039_000G1_dasL2_039_000G1_maxbin2.maxbin.077</strain>
    </source>
</reference>
<feature type="region of interest" description="Disordered" evidence="1">
    <location>
        <begin position="51"/>
        <end position="92"/>
    </location>
</feature>
<protein>
    <recommendedName>
        <fullName evidence="2">PBSX phage terminase small subunit-like N-terminal domain-containing protein</fullName>
    </recommendedName>
</protein>
<name>A0A9E1DV66_9FIRM</name>
<feature type="compositionally biased region" description="Basic and acidic residues" evidence="1">
    <location>
        <begin position="253"/>
        <end position="262"/>
    </location>
</feature>
<evidence type="ECO:0000259" key="2">
    <source>
        <dbReference type="Pfam" id="PF10668"/>
    </source>
</evidence>
<accession>A0A9E1DV66</accession>